<dbReference type="EMBL" id="JBHUIJ010000013">
    <property type="protein sequence ID" value="MFD2237947.1"/>
    <property type="molecule type" value="Genomic_DNA"/>
</dbReference>
<reference evidence="2" key="1">
    <citation type="journal article" date="2019" name="Int. J. Syst. Evol. Microbiol.">
        <title>The Global Catalogue of Microorganisms (GCM) 10K type strain sequencing project: providing services to taxonomists for standard genome sequencing and annotation.</title>
        <authorList>
            <consortium name="The Broad Institute Genomics Platform"/>
            <consortium name="The Broad Institute Genome Sequencing Center for Infectious Disease"/>
            <person name="Wu L."/>
            <person name="Ma J."/>
        </authorList>
    </citation>
    <scope>NUCLEOTIDE SEQUENCE [LARGE SCALE GENOMIC DNA]</scope>
    <source>
        <strain evidence="2">ZS-35-S2</strain>
    </source>
</reference>
<dbReference type="EC" id="3.5.-.-" evidence="1"/>
<dbReference type="Pfam" id="PF01042">
    <property type="entry name" value="Ribonuc_L-PSP"/>
    <property type="match status" value="1"/>
</dbReference>
<dbReference type="GO" id="GO:0016787">
    <property type="term" value="F:hydrolase activity"/>
    <property type="evidence" value="ECO:0007669"/>
    <property type="project" value="UniProtKB-KW"/>
</dbReference>
<keyword evidence="1" id="KW-0378">Hydrolase</keyword>
<dbReference type="SUPFAM" id="SSF55298">
    <property type="entry name" value="YjgF-like"/>
    <property type="match status" value="1"/>
</dbReference>
<dbReference type="Gene3D" id="3.30.1330.40">
    <property type="entry name" value="RutC-like"/>
    <property type="match status" value="1"/>
</dbReference>
<gene>
    <name evidence="1" type="ORF">ACFSKQ_10805</name>
</gene>
<evidence type="ECO:0000313" key="2">
    <source>
        <dbReference type="Proteomes" id="UP001597371"/>
    </source>
</evidence>
<dbReference type="PANTHER" id="PTHR11803:SF44">
    <property type="entry name" value="RUTC FAMILY PROTEIN YJGH"/>
    <property type="match status" value="1"/>
</dbReference>
<evidence type="ECO:0000313" key="1">
    <source>
        <dbReference type="EMBL" id="MFD2237947.1"/>
    </source>
</evidence>
<proteinExistence type="predicted"/>
<dbReference type="CDD" id="cd00448">
    <property type="entry name" value="YjgF_YER057c_UK114_family"/>
    <property type="match status" value="1"/>
</dbReference>
<organism evidence="1 2">
    <name type="scientific">Aureimonas populi</name>
    <dbReference type="NCBI Taxonomy" id="1701758"/>
    <lineage>
        <taxon>Bacteria</taxon>
        <taxon>Pseudomonadati</taxon>
        <taxon>Pseudomonadota</taxon>
        <taxon>Alphaproteobacteria</taxon>
        <taxon>Hyphomicrobiales</taxon>
        <taxon>Aurantimonadaceae</taxon>
        <taxon>Aureimonas</taxon>
    </lineage>
</organism>
<dbReference type="Proteomes" id="UP001597371">
    <property type="component" value="Unassembled WGS sequence"/>
</dbReference>
<protein>
    <submittedName>
        <fullName evidence="1">RidA family protein</fullName>
        <ecNumber evidence="1">3.5.-.-</ecNumber>
    </submittedName>
</protein>
<name>A0ABW5CPL8_9HYPH</name>
<dbReference type="InterPro" id="IPR035959">
    <property type="entry name" value="RutC-like_sf"/>
</dbReference>
<sequence>MTAVRRPINAPDAPPTLHRRYAQAMEVSGQTRTLYISGQIPTDADGVAPPDFEAQARLAWANVGRQLAAAGMTLDNLVKATVFLAGHEHREINAKVRWEVMGDRLIALSTVIAGPYDPSWLIEIEAVAVG</sequence>
<keyword evidence="2" id="KW-1185">Reference proteome</keyword>
<dbReference type="InterPro" id="IPR006175">
    <property type="entry name" value="YjgF/YER057c/UK114"/>
</dbReference>
<accession>A0ABW5CPL8</accession>
<comment type="caution">
    <text evidence="1">The sequence shown here is derived from an EMBL/GenBank/DDBJ whole genome shotgun (WGS) entry which is preliminary data.</text>
</comment>
<dbReference type="PANTHER" id="PTHR11803">
    <property type="entry name" value="2-IMINOBUTANOATE/2-IMINOPROPANOATE DEAMINASE RIDA"/>
    <property type="match status" value="1"/>
</dbReference>
<dbReference type="RefSeq" id="WP_209739350.1">
    <property type="nucleotide sequence ID" value="NZ_CP072611.1"/>
</dbReference>